<dbReference type="OrthoDB" id="194358at2759"/>
<dbReference type="EMBL" id="JAFJYH010000125">
    <property type="protein sequence ID" value="KAG4418558.1"/>
    <property type="molecule type" value="Genomic_DNA"/>
</dbReference>
<gene>
    <name evidence="3" type="ORF">IFR04_008269</name>
</gene>
<evidence type="ECO:0000256" key="1">
    <source>
        <dbReference type="SAM" id="Phobius"/>
    </source>
</evidence>
<feature type="transmembrane region" description="Helical" evidence="1">
    <location>
        <begin position="65"/>
        <end position="86"/>
    </location>
</feature>
<dbReference type="AlphaFoldDB" id="A0A8H7WA08"/>
<feature type="signal peptide" evidence="2">
    <location>
        <begin position="1"/>
        <end position="25"/>
    </location>
</feature>
<keyword evidence="1" id="KW-0472">Membrane</keyword>
<evidence type="ECO:0000256" key="2">
    <source>
        <dbReference type="SAM" id="SignalP"/>
    </source>
</evidence>
<evidence type="ECO:0000313" key="3">
    <source>
        <dbReference type="EMBL" id="KAG4418558.1"/>
    </source>
</evidence>
<keyword evidence="1" id="KW-0812">Transmembrane</keyword>
<protein>
    <submittedName>
        <fullName evidence="3">Uncharacterized protein</fullName>
    </submittedName>
</protein>
<keyword evidence="1" id="KW-1133">Transmembrane helix</keyword>
<evidence type="ECO:0000313" key="4">
    <source>
        <dbReference type="Proteomes" id="UP000664132"/>
    </source>
</evidence>
<accession>A0A8H7WA08</accession>
<comment type="caution">
    <text evidence="3">The sequence shown here is derived from an EMBL/GenBank/DDBJ whole genome shotgun (WGS) entry which is preliminary data.</text>
</comment>
<name>A0A8H7WA08_9HELO</name>
<keyword evidence="2" id="KW-0732">Signal</keyword>
<sequence length="176" mass="19419">MAISDRSQIFLWVLLLGSLAGTSNADGGSDFSHKLFSDLAPVLALFGEKFTQQFLSEAYSWLDCVIFSFAPLGIITAIVGAIRVAGYPWMRSVIRRARENRAAAELEFLSSTSHEVCELWNGNSIVRTMERPLVAQIVAVEKEMGNAETLGLYILDDVGGIMEMTGCFDLPLHHLY</sequence>
<keyword evidence="4" id="KW-1185">Reference proteome</keyword>
<dbReference type="Proteomes" id="UP000664132">
    <property type="component" value="Unassembled WGS sequence"/>
</dbReference>
<reference evidence="3" key="1">
    <citation type="submission" date="2021-02" db="EMBL/GenBank/DDBJ databases">
        <title>Genome sequence Cadophora malorum strain M34.</title>
        <authorList>
            <person name="Stefanovic E."/>
            <person name="Vu D."/>
            <person name="Scully C."/>
            <person name="Dijksterhuis J."/>
            <person name="Roader J."/>
            <person name="Houbraken J."/>
        </authorList>
    </citation>
    <scope>NUCLEOTIDE SEQUENCE</scope>
    <source>
        <strain evidence="3">M34</strain>
    </source>
</reference>
<proteinExistence type="predicted"/>
<organism evidence="3 4">
    <name type="scientific">Cadophora malorum</name>
    <dbReference type="NCBI Taxonomy" id="108018"/>
    <lineage>
        <taxon>Eukaryota</taxon>
        <taxon>Fungi</taxon>
        <taxon>Dikarya</taxon>
        <taxon>Ascomycota</taxon>
        <taxon>Pezizomycotina</taxon>
        <taxon>Leotiomycetes</taxon>
        <taxon>Helotiales</taxon>
        <taxon>Ploettnerulaceae</taxon>
        <taxon>Cadophora</taxon>
    </lineage>
</organism>
<feature type="chain" id="PRO_5034965611" evidence="2">
    <location>
        <begin position="26"/>
        <end position="176"/>
    </location>
</feature>